<proteinExistence type="predicted"/>
<reference evidence="1" key="1">
    <citation type="submission" date="2022-08" db="EMBL/GenBank/DDBJ databases">
        <title>Catabolic pathway analysis in culturable SAR92 clade bacteria reveals their overlooked roles in DMSP degradation in coastal seas.</title>
        <authorList>
            <person name="He X."/>
            <person name="Zhang X."/>
            <person name="Zhang Y."/>
        </authorList>
    </citation>
    <scope>NUCLEOTIDE SEQUENCE</scope>
    <source>
        <strain evidence="1">H455</strain>
    </source>
</reference>
<sequence length="194" mass="23426">MKINILHISKTGGSYLKKMIKSNPDLDDKFVIWDHHIKASDLKGQPYLTVLRNPATRFFSAFYSRRRMGQPKYFRLWNIYEIVVFYHYKTPEIFVESLINASIVAKFLFKRIRHIKDHQADWLDDAANLPVTVLRQECLDSDFYKFMHTRFPEVNFESRVPEHSNQIEYNISERHAQFLNCRYDRDFRLWKDLN</sequence>
<protein>
    <recommendedName>
        <fullName evidence="3">Sulfotransferase family protein</fullName>
    </recommendedName>
</protein>
<dbReference type="Proteomes" id="UP001059934">
    <property type="component" value="Chromosome"/>
</dbReference>
<gene>
    <name evidence="1" type="ORF">NYF23_05775</name>
</gene>
<dbReference type="EMBL" id="CP103416">
    <property type="protein sequence ID" value="UVW36119.1"/>
    <property type="molecule type" value="Genomic_DNA"/>
</dbReference>
<keyword evidence="2" id="KW-1185">Reference proteome</keyword>
<name>A0ABY5TVE1_9GAMM</name>
<organism evidence="1 2">
    <name type="scientific">SAR92 clade bacterium H455</name>
    <dbReference type="NCBI Taxonomy" id="2974818"/>
    <lineage>
        <taxon>Bacteria</taxon>
        <taxon>Pseudomonadati</taxon>
        <taxon>Pseudomonadota</taxon>
        <taxon>Gammaproteobacteria</taxon>
        <taxon>Cellvibrionales</taxon>
        <taxon>Porticoccaceae</taxon>
        <taxon>SAR92 clade</taxon>
    </lineage>
</organism>
<accession>A0ABY5TVE1</accession>
<evidence type="ECO:0008006" key="3">
    <source>
        <dbReference type="Google" id="ProtNLM"/>
    </source>
</evidence>
<evidence type="ECO:0000313" key="1">
    <source>
        <dbReference type="EMBL" id="UVW36119.1"/>
    </source>
</evidence>
<evidence type="ECO:0000313" key="2">
    <source>
        <dbReference type="Proteomes" id="UP001059934"/>
    </source>
</evidence>